<evidence type="ECO:0000313" key="8">
    <source>
        <dbReference type="EnsemblMetazoa" id="MESCA005532-PA"/>
    </source>
</evidence>
<evidence type="ECO:0000313" key="9">
    <source>
        <dbReference type="Proteomes" id="UP000015102"/>
    </source>
</evidence>
<dbReference type="OMA" id="FASFAYK"/>
<proteinExistence type="inferred from homology"/>
<keyword evidence="4" id="KW-1015">Disulfide bond</keyword>
<dbReference type="AlphaFoldDB" id="T1GPJ9"/>
<evidence type="ECO:0000256" key="2">
    <source>
        <dbReference type="ARBA" id="ARBA00022487"/>
    </source>
</evidence>
<dbReference type="Gene3D" id="3.40.50.1820">
    <property type="entry name" value="alpha/beta hydrolase"/>
    <property type="match status" value="1"/>
</dbReference>
<dbReference type="EC" id="3.1.1.1" evidence="6"/>
<keyword evidence="2" id="KW-0719">Serine esterase</keyword>
<dbReference type="InterPro" id="IPR002018">
    <property type="entry name" value="CarbesteraseB"/>
</dbReference>
<evidence type="ECO:0000256" key="4">
    <source>
        <dbReference type="ARBA" id="ARBA00023157"/>
    </source>
</evidence>
<reference evidence="8" key="2">
    <citation type="submission" date="2015-06" db="UniProtKB">
        <authorList>
            <consortium name="EnsemblMetazoa"/>
        </authorList>
    </citation>
    <scope>IDENTIFICATION</scope>
</reference>
<dbReference type="Proteomes" id="UP000015102">
    <property type="component" value="Unassembled WGS sequence"/>
</dbReference>
<dbReference type="PANTHER" id="PTHR43142:SF1">
    <property type="entry name" value="CARBOXYLIC ESTER HYDROLASE"/>
    <property type="match status" value="1"/>
</dbReference>
<sequence length="174" mass="20210">MLLALLSSTSRRGRILENNLLRNELDQNFDKYAPICFLYESSLPRAKNISAELRQNYLGAGSLHPQRSLKGLSELFADSLTGFGVHRFVHLAARFTKVYYYRFSYEGRNSHIYYPNVTPYGVVHHDDLLYLFVEPSVSRMYTSNDEEYQIIEIITRMFASFAYKGDPNKSTDHF</sequence>
<dbReference type="GO" id="GO:0106435">
    <property type="term" value="F:carboxylesterase activity"/>
    <property type="evidence" value="ECO:0007669"/>
    <property type="project" value="UniProtKB-EC"/>
</dbReference>
<dbReference type="HOGENOM" id="CLU_1541866_0_0_1"/>
<dbReference type="Pfam" id="PF00135">
    <property type="entry name" value="COesterase"/>
    <property type="match status" value="1"/>
</dbReference>
<accession>T1GPJ9</accession>
<dbReference type="EMBL" id="CAQQ02036668">
    <property type="status" value="NOT_ANNOTATED_CDS"/>
    <property type="molecule type" value="Genomic_DNA"/>
</dbReference>
<keyword evidence="5" id="KW-0325">Glycoprotein</keyword>
<organism evidence="8 9">
    <name type="scientific">Megaselia scalaris</name>
    <name type="common">Humpbacked fly</name>
    <name type="synonym">Phora scalaris</name>
    <dbReference type="NCBI Taxonomy" id="36166"/>
    <lineage>
        <taxon>Eukaryota</taxon>
        <taxon>Metazoa</taxon>
        <taxon>Ecdysozoa</taxon>
        <taxon>Arthropoda</taxon>
        <taxon>Hexapoda</taxon>
        <taxon>Insecta</taxon>
        <taxon>Pterygota</taxon>
        <taxon>Neoptera</taxon>
        <taxon>Endopterygota</taxon>
        <taxon>Diptera</taxon>
        <taxon>Brachycera</taxon>
        <taxon>Muscomorpha</taxon>
        <taxon>Platypezoidea</taxon>
        <taxon>Phoridae</taxon>
        <taxon>Megaseliini</taxon>
        <taxon>Megaselia</taxon>
    </lineage>
</organism>
<evidence type="ECO:0000256" key="6">
    <source>
        <dbReference type="ARBA" id="ARBA00039155"/>
    </source>
</evidence>
<reference evidence="9" key="1">
    <citation type="submission" date="2013-02" db="EMBL/GenBank/DDBJ databases">
        <authorList>
            <person name="Hughes D."/>
        </authorList>
    </citation>
    <scope>NUCLEOTIDE SEQUENCE</scope>
    <source>
        <strain>Durham</strain>
        <strain evidence="9">NC isolate 2 -- Noor lab</strain>
    </source>
</reference>
<keyword evidence="9" id="KW-1185">Reference proteome</keyword>
<name>T1GPJ9_MEGSC</name>
<evidence type="ECO:0000259" key="7">
    <source>
        <dbReference type="Pfam" id="PF00135"/>
    </source>
</evidence>
<keyword evidence="3" id="KW-0378">Hydrolase</keyword>
<evidence type="ECO:0000256" key="3">
    <source>
        <dbReference type="ARBA" id="ARBA00022801"/>
    </source>
</evidence>
<dbReference type="STRING" id="36166.T1GPJ9"/>
<dbReference type="InterPro" id="IPR029058">
    <property type="entry name" value="AB_hydrolase_fold"/>
</dbReference>
<dbReference type="EnsemblMetazoa" id="MESCA005532-RA">
    <property type="protein sequence ID" value="MESCA005532-PA"/>
    <property type="gene ID" value="MESCA005532"/>
</dbReference>
<protein>
    <recommendedName>
        <fullName evidence="6">carboxylesterase</fullName>
        <ecNumber evidence="6">3.1.1.1</ecNumber>
    </recommendedName>
</protein>
<feature type="domain" description="Carboxylesterase type B" evidence="7">
    <location>
        <begin position="16"/>
        <end position="169"/>
    </location>
</feature>
<dbReference type="SUPFAM" id="SSF53474">
    <property type="entry name" value="alpha/beta-Hydrolases"/>
    <property type="match status" value="1"/>
</dbReference>
<evidence type="ECO:0000256" key="5">
    <source>
        <dbReference type="ARBA" id="ARBA00023180"/>
    </source>
</evidence>
<evidence type="ECO:0000256" key="1">
    <source>
        <dbReference type="ARBA" id="ARBA00005964"/>
    </source>
</evidence>
<dbReference type="PANTHER" id="PTHR43142">
    <property type="entry name" value="CARBOXYLIC ESTER HYDROLASE"/>
    <property type="match status" value="1"/>
</dbReference>
<comment type="similarity">
    <text evidence="1">Belongs to the type-B carboxylesterase/lipase family.</text>
</comment>